<dbReference type="GO" id="GO:0019288">
    <property type="term" value="P:isopentenyl diphosphate biosynthetic process, methylerythritol 4-phosphate pathway"/>
    <property type="evidence" value="ECO:0007669"/>
    <property type="project" value="InterPro"/>
</dbReference>
<dbReference type="GO" id="GO:0051745">
    <property type="term" value="F:4-hydroxy-3-methylbut-2-enyl diphosphate reductase activity"/>
    <property type="evidence" value="ECO:0007669"/>
    <property type="project" value="InterPro"/>
</dbReference>
<dbReference type="Gene3D" id="3.40.50.11270">
    <property type="match status" value="1"/>
</dbReference>
<dbReference type="GO" id="GO:0050992">
    <property type="term" value="P:dimethylallyl diphosphate biosynthetic process"/>
    <property type="evidence" value="ECO:0007669"/>
    <property type="project" value="InterPro"/>
</dbReference>
<comment type="caution">
    <text evidence="6">The sequence shown here is derived from an EMBL/GenBank/DDBJ whole genome shotgun (WGS) entry which is preliminary data.</text>
</comment>
<keyword evidence="4" id="KW-0408">Iron</keyword>
<comment type="cofactor">
    <cofactor evidence="1">
        <name>[4Fe-4S] cluster</name>
        <dbReference type="ChEBI" id="CHEBI:49883"/>
    </cofactor>
</comment>
<dbReference type="GO" id="GO:0051539">
    <property type="term" value="F:4 iron, 4 sulfur cluster binding"/>
    <property type="evidence" value="ECO:0007669"/>
    <property type="project" value="UniProtKB-KW"/>
</dbReference>
<keyword evidence="5" id="KW-0411">Iron-sulfur</keyword>
<gene>
    <name evidence="6" type="ORF">B2A_07517</name>
</gene>
<organism evidence="6">
    <name type="scientific">mine drainage metagenome</name>
    <dbReference type="NCBI Taxonomy" id="410659"/>
    <lineage>
        <taxon>unclassified sequences</taxon>
        <taxon>metagenomes</taxon>
        <taxon>ecological metagenomes</taxon>
    </lineage>
</organism>
<feature type="non-terminal residue" evidence="6">
    <location>
        <position position="144"/>
    </location>
</feature>
<reference evidence="6" key="2">
    <citation type="journal article" date="2014" name="ISME J.">
        <title>Microbial stratification in low pH oxic and suboxic macroscopic growths along an acid mine drainage.</title>
        <authorList>
            <person name="Mendez-Garcia C."/>
            <person name="Mesa V."/>
            <person name="Sprenger R.R."/>
            <person name="Richter M."/>
            <person name="Diez M.S."/>
            <person name="Solano J."/>
            <person name="Bargiela R."/>
            <person name="Golyshina O.V."/>
            <person name="Manteca A."/>
            <person name="Ramos J.L."/>
            <person name="Gallego J.R."/>
            <person name="Llorente I."/>
            <person name="Martins Dos Santos V.A."/>
            <person name="Jensen O.N."/>
            <person name="Pelaez A.I."/>
            <person name="Sanchez J."/>
            <person name="Ferrer M."/>
        </authorList>
    </citation>
    <scope>NUCLEOTIDE SEQUENCE</scope>
</reference>
<evidence type="ECO:0000256" key="5">
    <source>
        <dbReference type="ARBA" id="ARBA00023014"/>
    </source>
</evidence>
<name>T0ZZ10_9ZZZZ</name>
<keyword evidence="2" id="KW-0004">4Fe-4S</keyword>
<evidence type="ECO:0000256" key="4">
    <source>
        <dbReference type="ARBA" id="ARBA00023004"/>
    </source>
</evidence>
<accession>T0ZZ10</accession>
<dbReference type="Gene3D" id="3.40.1010.20">
    <property type="entry name" value="4-hydroxy-3-methylbut-2-enyl diphosphate reductase, catalytic domain"/>
    <property type="match status" value="1"/>
</dbReference>
<protein>
    <submittedName>
        <fullName evidence="6">Hydroxymethylbutenyl pyrophosphate reductase</fullName>
    </submittedName>
</protein>
<dbReference type="GO" id="GO:0046872">
    <property type="term" value="F:metal ion binding"/>
    <property type="evidence" value="ECO:0007669"/>
    <property type="project" value="UniProtKB-KW"/>
</dbReference>
<proteinExistence type="predicted"/>
<reference evidence="6" key="1">
    <citation type="submission" date="2013-08" db="EMBL/GenBank/DDBJ databases">
        <authorList>
            <person name="Mendez C."/>
            <person name="Richter M."/>
            <person name="Ferrer M."/>
            <person name="Sanchez J."/>
        </authorList>
    </citation>
    <scope>NUCLEOTIDE SEQUENCE</scope>
</reference>
<dbReference type="PANTHER" id="PTHR30426">
    <property type="entry name" value="4-HYDROXY-3-METHYLBUT-2-ENYL DIPHOSPHATE REDUCTASE"/>
    <property type="match status" value="1"/>
</dbReference>
<sequence length="144" mass="15811">MAIKSLTWMVRVFEPPVYCYHEIVHNKVIVDRFKMLGVIFVDDIAEVPVGAPVMLSAHGSAPELVAKAHAVSGISVNAVCPLVTKVHHEVKVRFQKGYSIIYVGHREHDEAIGTMAIAPESVTLIENEEEFNELPDSVGPVALI</sequence>
<evidence type="ECO:0000256" key="1">
    <source>
        <dbReference type="ARBA" id="ARBA00001966"/>
    </source>
</evidence>
<dbReference type="EMBL" id="AUZZ01005381">
    <property type="protein sequence ID" value="EQD49828.1"/>
    <property type="molecule type" value="Genomic_DNA"/>
</dbReference>
<evidence type="ECO:0000313" key="6">
    <source>
        <dbReference type="EMBL" id="EQD49828.1"/>
    </source>
</evidence>
<evidence type="ECO:0000256" key="2">
    <source>
        <dbReference type="ARBA" id="ARBA00022485"/>
    </source>
</evidence>
<dbReference type="InterPro" id="IPR003451">
    <property type="entry name" value="LytB/IspH"/>
</dbReference>
<dbReference type="PANTHER" id="PTHR30426:SF0">
    <property type="entry name" value="4-HYDROXY-3-METHYLBUT-2-ENYL DIPHOSPHATE REDUCTASE"/>
    <property type="match status" value="1"/>
</dbReference>
<dbReference type="Pfam" id="PF02401">
    <property type="entry name" value="LYTB"/>
    <property type="match status" value="1"/>
</dbReference>
<keyword evidence="3" id="KW-0479">Metal-binding</keyword>
<evidence type="ECO:0000256" key="3">
    <source>
        <dbReference type="ARBA" id="ARBA00022723"/>
    </source>
</evidence>
<dbReference type="AlphaFoldDB" id="T0ZZ10"/>